<protein>
    <submittedName>
        <fullName evidence="2">Uncharacterized protein</fullName>
    </submittedName>
</protein>
<feature type="region of interest" description="Disordered" evidence="1">
    <location>
        <begin position="54"/>
        <end position="87"/>
    </location>
</feature>
<name>A0ABP9JXT9_9NOCA</name>
<sequence length="87" mass="9021">MHTGQGGDDRVAVVVVSPNDLDALRQPRPLGVSAHGPHVLATLNQLSNDCTSDGARRTGNKNHGYDGAPFLPATIGNIGTQPRGKSP</sequence>
<keyword evidence="3" id="KW-1185">Reference proteome</keyword>
<organism evidence="2 3">
    <name type="scientific">Nocardia callitridis</name>
    <dbReference type="NCBI Taxonomy" id="648753"/>
    <lineage>
        <taxon>Bacteria</taxon>
        <taxon>Bacillati</taxon>
        <taxon>Actinomycetota</taxon>
        <taxon>Actinomycetes</taxon>
        <taxon>Mycobacteriales</taxon>
        <taxon>Nocardiaceae</taxon>
        <taxon>Nocardia</taxon>
    </lineage>
</organism>
<accession>A0ABP9JXT9</accession>
<evidence type="ECO:0000313" key="2">
    <source>
        <dbReference type="EMBL" id="GAA5047127.1"/>
    </source>
</evidence>
<comment type="caution">
    <text evidence="2">The sequence shown here is derived from an EMBL/GenBank/DDBJ whole genome shotgun (WGS) entry which is preliminary data.</text>
</comment>
<dbReference type="Proteomes" id="UP001500603">
    <property type="component" value="Unassembled WGS sequence"/>
</dbReference>
<reference evidence="3" key="1">
    <citation type="journal article" date="2019" name="Int. J. Syst. Evol. Microbiol.">
        <title>The Global Catalogue of Microorganisms (GCM) 10K type strain sequencing project: providing services to taxonomists for standard genome sequencing and annotation.</title>
        <authorList>
            <consortium name="The Broad Institute Genomics Platform"/>
            <consortium name="The Broad Institute Genome Sequencing Center for Infectious Disease"/>
            <person name="Wu L."/>
            <person name="Ma J."/>
        </authorList>
    </citation>
    <scope>NUCLEOTIDE SEQUENCE [LARGE SCALE GENOMIC DNA]</scope>
    <source>
        <strain evidence="3">JCM 18298</strain>
    </source>
</reference>
<evidence type="ECO:0000256" key="1">
    <source>
        <dbReference type="SAM" id="MobiDB-lite"/>
    </source>
</evidence>
<evidence type="ECO:0000313" key="3">
    <source>
        <dbReference type="Proteomes" id="UP001500603"/>
    </source>
</evidence>
<proteinExistence type="predicted"/>
<dbReference type="EMBL" id="BAABJM010000001">
    <property type="protein sequence ID" value="GAA5047127.1"/>
    <property type="molecule type" value="Genomic_DNA"/>
</dbReference>
<gene>
    <name evidence="2" type="ORF">GCM10023318_13220</name>
</gene>